<dbReference type="GeneID" id="39989682"/>
<sequence>MFLSHEKRTYISTSSEQTVENGNSASIEKMDMKREINSLSSSSSPSKDEQEPITVSASADTSVVGIGPTTAVTGLRHRPQFSFIADPHNRPAQDALSVHIVPNNTPKPLLPMWSSSLTSPLLEKQQIRVENWISTDSMGTIPEEQVIEFITWLRDRLKDNVCSALFKQLEENIEFSLRCQYTRGLIARKGFNTGEVIFAIPLSDVSLNQQQEHQEKNINNISHSSLWGLVLNSETLERHSIAAQSRGAPSFDTIEAIMNKRKSSLDPIPHPLFIDQVYMAVLLACEKAEGTYSPLYPYLHLLAPFDDDIIRELHNGVLDPPTHLEYNDHCNRFMHYLRQIHTVWLESYEISCRIKENCQTSTQHKDKEGAEKCEKNNGSKLSPENEMTSGRLEPPSMEDLNWAFRVVISRQHLLPVRQETDYINSICTEDKRMQKVEDVWTRIVTKLRWTFMDRVFGAVDHKRLHVNDFNPHMIPTVIPVLDMLQHPPGGVANTTVSVEYISANTMETHTIINKEEDSESDGKESSSSNDDDDDNSIPCVVVRASCKVEEGDELTLLFPRCYSLSYTLYRF</sequence>
<gene>
    <name evidence="2" type="ORF">TM35_000411940</name>
</gene>
<dbReference type="Proteomes" id="UP000192257">
    <property type="component" value="Unassembled WGS sequence"/>
</dbReference>
<name>A0A1X0NJ79_9TRYP</name>
<dbReference type="PANTHER" id="PTHR13271:SF136">
    <property type="entry name" value="SET DOMAIN-CONTAINING PROTEIN"/>
    <property type="match status" value="1"/>
</dbReference>
<evidence type="ECO:0008006" key="4">
    <source>
        <dbReference type="Google" id="ProtNLM"/>
    </source>
</evidence>
<dbReference type="VEuPathDB" id="TriTrypDB:TM35_000411940"/>
<feature type="region of interest" description="Disordered" evidence="1">
    <location>
        <begin position="1"/>
        <end position="61"/>
    </location>
</feature>
<keyword evidence="3" id="KW-1185">Reference proteome</keyword>
<dbReference type="GO" id="GO:0016279">
    <property type="term" value="F:protein-lysine N-methyltransferase activity"/>
    <property type="evidence" value="ECO:0007669"/>
    <property type="project" value="TreeGrafter"/>
</dbReference>
<dbReference type="PANTHER" id="PTHR13271">
    <property type="entry name" value="UNCHARACTERIZED PUTATIVE METHYLTRANSFERASE"/>
    <property type="match status" value="1"/>
</dbReference>
<feature type="compositionally biased region" description="Basic and acidic residues" evidence="1">
    <location>
        <begin position="363"/>
        <end position="377"/>
    </location>
</feature>
<evidence type="ECO:0000313" key="3">
    <source>
        <dbReference type="Proteomes" id="UP000192257"/>
    </source>
</evidence>
<dbReference type="RefSeq" id="XP_028878890.1">
    <property type="nucleotide sequence ID" value="XM_029029902.1"/>
</dbReference>
<feature type="region of interest" description="Disordered" evidence="1">
    <location>
        <begin position="509"/>
        <end position="536"/>
    </location>
</feature>
<dbReference type="InterPro" id="IPR050600">
    <property type="entry name" value="SETD3_SETD6_MTase"/>
</dbReference>
<reference evidence="2 3" key="1">
    <citation type="submission" date="2017-03" db="EMBL/GenBank/DDBJ databases">
        <title>An alternative strategy for trypanosome survival in the mammalian bloodstream revealed through genome and transcriptome analysis of the ubiquitous bovine parasite Trypanosoma (Megatrypanum) theileri.</title>
        <authorList>
            <person name="Kelly S."/>
            <person name="Ivens A."/>
            <person name="Mott A."/>
            <person name="O'Neill E."/>
            <person name="Emms D."/>
            <person name="Macleod O."/>
            <person name="Voorheis P."/>
            <person name="Matthews J."/>
            <person name="Matthews K."/>
            <person name="Carrington M."/>
        </authorList>
    </citation>
    <scope>NUCLEOTIDE SEQUENCE [LARGE SCALE GENOMIC DNA]</scope>
    <source>
        <strain evidence="2">Edinburgh</strain>
    </source>
</reference>
<accession>A0A1X0NJ79</accession>
<feature type="compositionally biased region" description="Basic and acidic residues" evidence="1">
    <location>
        <begin position="512"/>
        <end position="524"/>
    </location>
</feature>
<dbReference type="OrthoDB" id="272966at2759"/>
<dbReference type="SUPFAM" id="SSF82199">
    <property type="entry name" value="SET domain"/>
    <property type="match status" value="1"/>
</dbReference>
<feature type="compositionally biased region" description="Polar residues" evidence="1">
    <location>
        <begin position="10"/>
        <end position="26"/>
    </location>
</feature>
<dbReference type="Gene3D" id="3.90.1410.10">
    <property type="entry name" value="set domain protein methyltransferase, domain 1"/>
    <property type="match status" value="1"/>
</dbReference>
<organism evidence="2 3">
    <name type="scientific">Trypanosoma theileri</name>
    <dbReference type="NCBI Taxonomy" id="67003"/>
    <lineage>
        <taxon>Eukaryota</taxon>
        <taxon>Discoba</taxon>
        <taxon>Euglenozoa</taxon>
        <taxon>Kinetoplastea</taxon>
        <taxon>Metakinetoplastina</taxon>
        <taxon>Trypanosomatida</taxon>
        <taxon>Trypanosomatidae</taxon>
        <taxon>Trypanosoma</taxon>
    </lineage>
</organism>
<comment type="caution">
    <text evidence="2">The sequence shown here is derived from an EMBL/GenBank/DDBJ whole genome shotgun (WGS) entry which is preliminary data.</text>
</comment>
<dbReference type="InterPro" id="IPR046341">
    <property type="entry name" value="SET_dom_sf"/>
</dbReference>
<feature type="region of interest" description="Disordered" evidence="1">
    <location>
        <begin position="361"/>
        <end position="394"/>
    </location>
</feature>
<dbReference type="GO" id="GO:0005634">
    <property type="term" value="C:nucleus"/>
    <property type="evidence" value="ECO:0007669"/>
    <property type="project" value="TreeGrafter"/>
</dbReference>
<dbReference type="AlphaFoldDB" id="A0A1X0NJ79"/>
<evidence type="ECO:0000313" key="2">
    <source>
        <dbReference type="EMBL" id="ORC84824.1"/>
    </source>
</evidence>
<proteinExistence type="predicted"/>
<feature type="non-terminal residue" evidence="2">
    <location>
        <position position="571"/>
    </location>
</feature>
<dbReference type="EMBL" id="NBCO01000041">
    <property type="protein sequence ID" value="ORC84824.1"/>
    <property type="molecule type" value="Genomic_DNA"/>
</dbReference>
<feature type="compositionally biased region" description="Polar residues" evidence="1">
    <location>
        <begin position="378"/>
        <end position="388"/>
    </location>
</feature>
<evidence type="ECO:0000256" key="1">
    <source>
        <dbReference type="SAM" id="MobiDB-lite"/>
    </source>
</evidence>
<protein>
    <recommendedName>
        <fullName evidence="4">SET domain-containing protein</fullName>
    </recommendedName>
</protein>